<evidence type="ECO:0000256" key="13">
    <source>
        <dbReference type="ARBA" id="ARBA00022777"/>
    </source>
</evidence>
<dbReference type="Pfam" id="PF05524">
    <property type="entry name" value="PEP-utilisers_N"/>
    <property type="match status" value="1"/>
</dbReference>
<keyword evidence="25" id="KW-1185">Reference proteome</keyword>
<accession>A0A7U4DPP2</accession>
<feature type="domain" description="Phosphotransferase system enzyme I N-terminal" evidence="23">
    <location>
        <begin position="15"/>
        <end position="137"/>
    </location>
</feature>
<evidence type="ECO:0000256" key="19">
    <source>
        <dbReference type="PIRSR" id="PIRSR000732-3"/>
    </source>
</evidence>
<dbReference type="PANTHER" id="PTHR46244:SF6">
    <property type="entry name" value="PHOSPHOENOLPYRUVATE-PROTEIN PHOSPHOTRANSFERASE"/>
    <property type="match status" value="1"/>
</dbReference>
<dbReference type="InterPro" id="IPR036637">
    <property type="entry name" value="Phosphohistidine_dom_sf"/>
</dbReference>
<comment type="cofactor">
    <cofactor evidence="2 16 19">
        <name>Mg(2+)</name>
        <dbReference type="ChEBI" id="CHEBI:18420"/>
    </cofactor>
</comment>
<evidence type="ECO:0000256" key="3">
    <source>
        <dbReference type="ARBA" id="ARBA00004496"/>
    </source>
</evidence>
<dbReference type="Pfam" id="PF00391">
    <property type="entry name" value="PEP-utilizers"/>
    <property type="match status" value="1"/>
</dbReference>
<evidence type="ECO:0000256" key="8">
    <source>
        <dbReference type="ARBA" id="ARBA00022490"/>
    </source>
</evidence>
<keyword evidence="7 16" id="KW-0813">Transport</keyword>
<evidence type="ECO:0000256" key="15">
    <source>
        <dbReference type="ARBA" id="ARBA00033235"/>
    </source>
</evidence>
<evidence type="ECO:0000256" key="16">
    <source>
        <dbReference type="PIRNR" id="PIRNR000732"/>
    </source>
</evidence>
<proteinExistence type="inferred from homology"/>
<dbReference type="GO" id="GO:0008965">
    <property type="term" value="F:phosphoenolpyruvate-protein phosphotransferase activity"/>
    <property type="evidence" value="ECO:0007669"/>
    <property type="project" value="UniProtKB-EC"/>
</dbReference>
<feature type="binding site" evidence="18">
    <location>
        <begin position="471"/>
        <end position="472"/>
    </location>
    <ligand>
        <name>phosphoenolpyruvate</name>
        <dbReference type="ChEBI" id="CHEBI:58702"/>
    </ligand>
</feature>
<dbReference type="InterPro" id="IPR015813">
    <property type="entry name" value="Pyrv/PenolPyrv_kinase-like_dom"/>
</dbReference>
<dbReference type="GO" id="GO:0009401">
    <property type="term" value="P:phosphoenolpyruvate-dependent sugar phosphotransferase system"/>
    <property type="evidence" value="ECO:0007669"/>
    <property type="project" value="UniProtKB-KW"/>
</dbReference>
<evidence type="ECO:0000256" key="11">
    <source>
        <dbReference type="ARBA" id="ARBA00022683"/>
    </source>
</evidence>
<dbReference type="PANTHER" id="PTHR46244">
    <property type="entry name" value="PHOSPHOENOLPYRUVATE-PROTEIN PHOSPHOTRANSFERASE"/>
    <property type="match status" value="1"/>
</dbReference>
<feature type="binding site" evidence="18">
    <location>
        <position position="344"/>
    </location>
    <ligand>
        <name>phosphoenolpyruvate</name>
        <dbReference type="ChEBI" id="CHEBI:58702"/>
    </ligand>
</feature>
<feature type="domain" description="PEP-utilising enzyme C-terminal" evidence="22">
    <location>
        <begin position="266"/>
        <end position="558"/>
    </location>
</feature>
<dbReference type="EC" id="2.7.3.9" evidence="5 16"/>
<feature type="binding site" evidence="19">
    <location>
        <position position="472"/>
    </location>
    <ligand>
        <name>Mg(2+)</name>
        <dbReference type="ChEBI" id="CHEBI:18420"/>
    </ligand>
</feature>
<evidence type="ECO:0000259" key="22">
    <source>
        <dbReference type="Pfam" id="PF02896"/>
    </source>
</evidence>
<dbReference type="InterPro" id="IPR040442">
    <property type="entry name" value="Pyrv_kinase-like_dom_sf"/>
</dbReference>
<evidence type="ECO:0000256" key="12">
    <source>
        <dbReference type="ARBA" id="ARBA00022723"/>
    </source>
</evidence>
<dbReference type="GO" id="GO:0046872">
    <property type="term" value="F:metal ion binding"/>
    <property type="evidence" value="ECO:0007669"/>
    <property type="project" value="UniProtKB-KW"/>
</dbReference>
<dbReference type="EMBL" id="CP002364">
    <property type="protein sequence ID" value="ADW18192.1"/>
    <property type="molecule type" value="Genomic_DNA"/>
</dbReference>
<name>A0A7U4DPP2_DESPD</name>
<dbReference type="NCBIfam" id="TIGR01417">
    <property type="entry name" value="PTS_I_fam"/>
    <property type="match status" value="1"/>
</dbReference>
<keyword evidence="9 16" id="KW-0762">Sugar transport</keyword>
<dbReference type="PRINTS" id="PR01736">
    <property type="entry name" value="PHPHTRNFRASE"/>
</dbReference>
<dbReference type="InterPro" id="IPR023151">
    <property type="entry name" value="PEP_util_CS"/>
</dbReference>
<evidence type="ECO:0000256" key="7">
    <source>
        <dbReference type="ARBA" id="ARBA00022448"/>
    </source>
</evidence>
<feature type="binding site" evidence="18">
    <location>
        <position position="308"/>
    </location>
    <ligand>
        <name>phosphoenolpyruvate</name>
        <dbReference type="ChEBI" id="CHEBI:58702"/>
    </ligand>
</feature>
<keyword evidence="14 16" id="KW-0460">Magnesium</keyword>
<feature type="domain" description="PEP-utilising enzyme mobile" evidence="21">
    <location>
        <begin position="166"/>
        <end position="237"/>
    </location>
</feature>
<dbReference type="Gene3D" id="3.20.20.60">
    <property type="entry name" value="Phosphoenolpyruvate-binding domains"/>
    <property type="match status" value="1"/>
</dbReference>
<evidence type="ECO:0000256" key="4">
    <source>
        <dbReference type="ARBA" id="ARBA00007837"/>
    </source>
</evidence>
<feature type="binding site" evidence="19">
    <location>
        <position position="448"/>
    </location>
    <ligand>
        <name>Mg(2+)</name>
        <dbReference type="ChEBI" id="CHEBI:18420"/>
    </ligand>
</feature>
<dbReference type="InterPro" id="IPR008279">
    <property type="entry name" value="PEP-util_enz_mobile_dom"/>
</dbReference>
<dbReference type="Pfam" id="PF02896">
    <property type="entry name" value="PEP-utilizers_C"/>
    <property type="match status" value="1"/>
</dbReference>
<organism evidence="24 25">
    <name type="scientific">Desulfobulbus propionicus (strain ATCC 33891 / DSM 2032 / VKM B-1956 / 1pr3)</name>
    <dbReference type="NCBI Taxonomy" id="577650"/>
    <lineage>
        <taxon>Bacteria</taxon>
        <taxon>Pseudomonadati</taxon>
        <taxon>Thermodesulfobacteriota</taxon>
        <taxon>Desulfobulbia</taxon>
        <taxon>Desulfobulbales</taxon>
        <taxon>Desulfobulbaceae</taxon>
        <taxon>Desulfobulbus</taxon>
    </lineage>
</organism>
<evidence type="ECO:0000256" key="1">
    <source>
        <dbReference type="ARBA" id="ARBA00000683"/>
    </source>
</evidence>
<dbReference type="InterPro" id="IPR036618">
    <property type="entry name" value="PtsI_HPr-bd_sf"/>
</dbReference>
<evidence type="ECO:0000256" key="9">
    <source>
        <dbReference type="ARBA" id="ARBA00022597"/>
    </source>
</evidence>
<evidence type="ECO:0000256" key="2">
    <source>
        <dbReference type="ARBA" id="ARBA00001946"/>
    </source>
</evidence>
<evidence type="ECO:0000256" key="20">
    <source>
        <dbReference type="SAM" id="Coils"/>
    </source>
</evidence>
<dbReference type="InterPro" id="IPR008731">
    <property type="entry name" value="PTS_EIN"/>
</dbReference>
<protein>
    <recommendedName>
        <fullName evidence="6 16">Phosphoenolpyruvate-protein phosphotransferase</fullName>
        <ecNumber evidence="5 16">2.7.3.9</ecNumber>
    </recommendedName>
    <alternativeName>
        <fullName evidence="15 16">Phosphotransferase system, enzyme I</fullName>
    </alternativeName>
</protein>
<feature type="binding site" evidence="18">
    <location>
        <position position="482"/>
    </location>
    <ligand>
        <name>phosphoenolpyruvate</name>
        <dbReference type="ChEBI" id="CHEBI:58702"/>
    </ligand>
</feature>
<dbReference type="PROSITE" id="PS00742">
    <property type="entry name" value="PEP_ENZYMES_2"/>
    <property type="match status" value="1"/>
</dbReference>
<evidence type="ECO:0000259" key="23">
    <source>
        <dbReference type="Pfam" id="PF05524"/>
    </source>
</evidence>
<comment type="catalytic activity">
    <reaction evidence="1 16">
        <text>L-histidyl-[protein] + phosphoenolpyruvate = N(pros)-phospho-L-histidyl-[protein] + pyruvate</text>
        <dbReference type="Rhea" id="RHEA:23880"/>
        <dbReference type="Rhea" id="RHEA-COMP:9745"/>
        <dbReference type="Rhea" id="RHEA-COMP:9746"/>
        <dbReference type="ChEBI" id="CHEBI:15361"/>
        <dbReference type="ChEBI" id="CHEBI:29979"/>
        <dbReference type="ChEBI" id="CHEBI:58702"/>
        <dbReference type="ChEBI" id="CHEBI:64837"/>
        <dbReference type="EC" id="2.7.3.9"/>
    </reaction>
</comment>
<evidence type="ECO:0000256" key="17">
    <source>
        <dbReference type="PIRSR" id="PIRSR000732-1"/>
    </source>
</evidence>
<sequence length="597" mass="66738">MENTKSRSTTSRVLQGIGVSPGIVVATVVVVKRQTWRAGWCHLPAEHLASEIQRFFQAISAAREELIQLRQQLADHMDDALSIIDSHLLMLQDRMFVERTAAIIRENKVNAEWALTQTLNEIKERFALIDDPYIRDRYADIKHVADRVFGLLTGREYAPKGKTADQPTILVANDLSPEDALRLQSANVLGFITEKGGTISHTAIVARSLNIPAVVGLEHATSILHTGEPIILDGGTGQVVVHPQPNEIIRLQENDQHYRAVAEGLDRYVHLTSETKDGCPVRLSANIEMLEELSAVLRYGSEGIGLFRSEFDFFQGIRPPTEEAQLATYSRLLATMAPHPVTIRTLDVGGDKILARFPGNKAWLDRERNPALGLRSIRFSLYEREIFRCQVRALLRASVHGRLRVLLPLVSTLQELRQAKEMIHDSMNALAAEGIPFDQDLEIGVLIEVPSAVIMSDVLAMEVDFFAIGTNDLIQYSLAIDRGNQYVAHLYDPFHPAVLRMIRQTVDAGHARAIPVSLCGEMAGDPLCAPLLIGFELDELSMRPAVIPWIKRLLRHSHSGELHLLAQEVLHCADSGEVRACVTDFFQRFYPRDFYQS</sequence>
<dbReference type="KEGG" id="dpr:Despr_2044"/>
<keyword evidence="20" id="KW-0175">Coiled coil</keyword>
<dbReference type="SUPFAM" id="SSF51621">
    <property type="entry name" value="Phosphoenolpyruvate/pyruvate domain"/>
    <property type="match status" value="1"/>
</dbReference>
<dbReference type="SUPFAM" id="SSF47831">
    <property type="entry name" value="Enzyme I of the PEP:sugar phosphotransferase system HPr-binding (sub)domain"/>
    <property type="match status" value="1"/>
</dbReference>
<dbReference type="Proteomes" id="UP000006365">
    <property type="component" value="Chromosome"/>
</dbReference>
<evidence type="ECO:0000256" key="18">
    <source>
        <dbReference type="PIRSR" id="PIRSR000732-2"/>
    </source>
</evidence>
<evidence type="ECO:0000256" key="10">
    <source>
        <dbReference type="ARBA" id="ARBA00022679"/>
    </source>
</evidence>
<dbReference type="GO" id="GO:0016301">
    <property type="term" value="F:kinase activity"/>
    <property type="evidence" value="ECO:0007669"/>
    <property type="project" value="UniProtKB-KW"/>
</dbReference>
<dbReference type="PIRSF" id="PIRSF000732">
    <property type="entry name" value="PTS_enzyme_I"/>
    <property type="match status" value="1"/>
</dbReference>
<feature type="active site" description="Proton donor" evidence="17">
    <location>
        <position position="519"/>
    </location>
</feature>
<dbReference type="InterPro" id="IPR050499">
    <property type="entry name" value="PEP-utilizing_PTS_enzyme"/>
</dbReference>
<keyword evidence="11 16" id="KW-0598">Phosphotransferase system</keyword>
<keyword evidence="8 16" id="KW-0963">Cytoplasm</keyword>
<keyword evidence="13 16" id="KW-0418">Kinase</keyword>
<dbReference type="GO" id="GO:0005737">
    <property type="term" value="C:cytoplasm"/>
    <property type="evidence" value="ECO:0007669"/>
    <property type="project" value="UniProtKB-SubCell"/>
</dbReference>
<dbReference type="Gene3D" id="1.10.274.10">
    <property type="entry name" value="PtsI, HPr-binding domain"/>
    <property type="match status" value="1"/>
</dbReference>
<reference evidence="24 25" key="1">
    <citation type="journal article" date="2011" name="Stand. Genomic Sci.">
        <title>Complete genome sequence of Desulfobulbus propionicus type strain (1pr3).</title>
        <authorList>
            <person name="Pagani I."/>
            <person name="Lapidus A."/>
            <person name="Nolan M."/>
            <person name="Lucas S."/>
            <person name="Hammon N."/>
            <person name="Deshpande S."/>
            <person name="Cheng J.F."/>
            <person name="Chertkov O."/>
            <person name="Davenport K."/>
            <person name="Tapia R."/>
            <person name="Han C."/>
            <person name="Goodwin L."/>
            <person name="Pitluck S."/>
            <person name="Liolios K."/>
            <person name="Mavromatis K."/>
            <person name="Ivanova N."/>
            <person name="Mikhailova N."/>
            <person name="Pati A."/>
            <person name="Chen A."/>
            <person name="Palaniappan K."/>
            <person name="Land M."/>
            <person name="Hauser L."/>
            <person name="Chang Y.J."/>
            <person name="Jeffries C.D."/>
            <person name="Detter J.C."/>
            <person name="Brambilla E."/>
            <person name="Kannan K.P."/>
            <person name="Djao O.D."/>
            <person name="Rohde M."/>
            <person name="Pukall R."/>
            <person name="Spring S."/>
            <person name="Goker M."/>
            <person name="Sikorski J."/>
            <person name="Woyke T."/>
            <person name="Bristow J."/>
            <person name="Eisen J.A."/>
            <person name="Markowitz V."/>
            <person name="Hugenholtz P."/>
            <person name="Kyrpides N.C."/>
            <person name="Klenk H.P."/>
        </authorList>
    </citation>
    <scope>NUCLEOTIDE SEQUENCE [LARGE SCALE GENOMIC DNA]</scope>
    <source>
        <strain evidence="25">ATCC 33891 / DSM 2032 / 1pr3</strain>
    </source>
</reference>
<evidence type="ECO:0000256" key="6">
    <source>
        <dbReference type="ARBA" id="ARBA00016544"/>
    </source>
</evidence>
<dbReference type="SUPFAM" id="SSF52009">
    <property type="entry name" value="Phosphohistidine domain"/>
    <property type="match status" value="1"/>
</dbReference>
<evidence type="ECO:0000256" key="5">
    <source>
        <dbReference type="ARBA" id="ARBA00012232"/>
    </source>
</evidence>
<comment type="subcellular location">
    <subcellularLocation>
        <location evidence="3 16">Cytoplasm</location>
    </subcellularLocation>
</comment>
<gene>
    <name evidence="24" type="ordered locus">Despr_2044</name>
</gene>
<dbReference type="RefSeq" id="WP_015724732.1">
    <property type="nucleotide sequence ID" value="NC_014972.1"/>
</dbReference>
<evidence type="ECO:0000259" key="21">
    <source>
        <dbReference type="Pfam" id="PF00391"/>
    </source>
</evidence>
<comment type="function">
    <text evidence="16">General (non sugar-specific) component of the phosphoenolpyruvate-dependent sugar phosphotransferase system (sugar PTS). This major carbohydrate active-transport system catalyzes the phosphorylation of incoming sugar substrates concomitantly with their translocation across the cell membrane. Enzyme I transfers the phosphoryl group from phosphoenolpyruvate (PEP) to the phosphoryl carrier protein (HPr).</text>
</comment>
<dbReference type="Gene3D" id="3.50.30.10">
    <property type="entry name" value="Phosphohistidine domain"/>
    <property type="match status" value="1"/>
</dbReference>
<dbReference type="InterPro" id="IPR000121">
    <property type="entry name" value="PEP_util_C"/>
</dbReference>
<evidence type="ECO:0000256" key="14">
    <source>
        <dbReference type="ARBA" id="ARBA00022842"/>
    </source>
</evidence>
<keyword evidence="10 16" id="KW-0808">Transferase</keyword>
<evidence type="ECO:0000313" key="24">
    <source>
        <dbReference type="EMBL" id="ADW18192.1"/>
    </source>
</evidence>
<dbReference type="AlphaFoldDB" id="A0A7U4DPP2"/>
<comment type="similarity">
    <text evidence="4 16">Belongs to the PEP-utilizing enzyme family.</text>
</comment>
<keyword evidence="12 16" id="KW-0479">Metal-binding</keyword>
<evidence type="ECO:0000313" key="25">
    <source>
        <dbReference type="Proteomes" id="UP000006365"/>
    </source>
</evidence>
<dbReference type="InterPro" id="IPR006318">
    <property type="entry name" value="PTS_EI-like"/>
</dbReference>
<feature type="active site" description="Tele-phosphohistidine intermediate" evidence="17">
    <location>
        <position position="201"/>
    </location>
</feature>
<feature type="coiled-coil region" evidence="20">
    <location>
        <begin position="52"/>
        <end position="79"/>
    </location>
</feature>
<dbReference type="InterPro" id="IPR024692">
    <property type="entry name" value="PTS_EI"/>
</dbReference>